<proteinExistence type="predicted"/>
<gene>
    <name evidence="3" type="ORF">PoB_003470400</name>
</gene>
<feature type="compositionally biased region" description="Basic and acidic residues" evidence="1">
    <location>
        <begin position="309"/>
        <end position="322"/>
    </location>
</feature>
<feature type="transmembrane region" description="Helical" evidence="2">
    <location>
        <begin position="132"/>
        <end position="158"/>
    </location>
</feature>
<keyword evidence="2 3" id="KW-0812">Transmembrane</keyword>
<dbReference type="AlphaFoldDB" id="A0AAV4APG4"/>
<dbReference type="InterPro" id="IPR050327">
    <property type="entry name" value="Proton-linked_MCT"/>
</dbReference>
<feature type="transmembrane region" description="Helical" evidence="2">
    <location>
        <begin position="76"/>
        <end position="97"/>
    </location>
</feature>
<reference evidence="3 4" key="1">
    <citation type="journal article" date="2021" name="Elife">
        <title>Chloroplast acquisition without the gene transfer in kleptoplastic sea slugs, Plakobranchus ocellatus.</title>
        <authorList>
            <person name="Maeda T."/>
            <person name="Takahashi S."/>
            <person name="Yoshida T."/>
            <person name="Shimamura S."/>
            <person name="Takaki Y."/>
            <person name="Nagai Y."/>
            <person name="Toyoda A."/>
            <person name="Suzuki Y."/>
            <person name="Arimoto A."/>
            <person name="Ishii H."/>
            <person name="Satoh N."/>
            <person name="Nishiyama T."/>
            <person name="Hasebe M."/>
            <person name="Maruyama T."/>
            <person name="Minagawa J."/>
            <person name="Obokata J."/>
            <person name="Shigenobu S."/>
        </authorList>
    </citation>
    <scope>NUCLEOTIDE SEQUENCE [LARGE SCALE GENOMIC DNA]</scope>
</reference>
<accession>A0AAV4APG4</accession>
<comment type="caution">
    <text evidence="3">The sequence shown here is derived from an EMBL/GenBank/DDBJ whole genome shotgun (WGS) entry which is preliminary data.</text>
</comment>
<dbReference type="InterPro" id="IPR036259">
    <property type="entry name" value="MFS_trans_sf"/>
</dbReference>
<organism evidence="3 4">
    <name type="scientific">Plakobranchus ocellatus</name>
    <dbReference type="NCBI Taxonomy" id="259542"/>
    <lineage>
        <taxon>Eukaryota</taxon>
        <taxon>Metazoa</taxon>
        <taxon>Spiralia</taxon>
        <taxon>Lophotrochozoa</taxon>
        <taxon>Mollusca</taxon>
        <taxon>Gastropoda</taxon>
        <taxon>Heterobranchia</taxon>
        <taxon>Euthyneura</taxon>
        <taxon>Panpulmonata</taxon>
        <taxon>Sacoglossa</taxon>
        <taxon>Placobranchoidea</taxon>
        <taxon>Plakobranchidae</taxon>
        <taxon>Plakobranchus</taxon>
    </lineage>
</organism>
<feature type="transmembrane region" description="Helical" evidence="2">
    <location>
        <begin position="433"/>
        <end position="455"/>
    </location>
</feature>
<evidence type="ECO:0000313" key="3">
    <source>
        <dbReference type="EMBL" id="GFO08199.1"/>
    </source>
</evidence>
<dbReference type="PANTHER" id="PTHR11360">
    <property type="entry name" value="MONOCARBOXYLATE TRANSPORTER"/>
    <property type="match status" value="1"/>
</dbReference>
<feature type="transmembrane region" description="Helical" evidence="2">
    <location>
        <begin position="584"/>
        <end position="604"/>
    </location>
</feature>
<feature type="region of interest" description="Disordered" evidence="1">
    <location>
        <begin position="309"/>
        <end position="328"/>
    </location>
</feature>
<keyword evidence="2" id="KW-0472">Membrane</keyword>
<feature type="transmembrane region" description="Helical" evidence="2">
    <location>
        <begin position="197"/>
        <end position="216"/>
    </location>
</feature>
<dbReference type="SUPFAM" id="SSF103473">
    <property type="entry name" value="MFS general substrate transporter"/>
    <property type="match status" value="1"/>
</dbReference>
<dbReference type="Proteomes" id="UP000735302">
    <property type="component" value="Unassembled WGS sequence"/>
</dbReference>
<evidence type="ECO:0000256" key="2">
    <source>
        <dbReference type="SAM" id="Phobius"/>
    </source>
</evidence>
<feature type="transmembrane region" description="Helical" evidence="2">
    <location>
        <begin position="109"/>
        <end position="126"/>
    </location>
</feature>
<evidence type="ECO:0000313" key="4">
    <source>
        <dbReference type="Proteomes" id="UP000735302"/>
    </source>
</evidence>
<dbReference type="GO" id="GO:0022857">
    <property type="term" value="F:transmembrane transporter activity"/>
    <property type="evidence" value="ECO:0007669"/>
    <property type="project" value="InterPro"/>
</dbReference>
<dbReference type="InterPro" id="IPR011701">
    <property type="entry name" value="MFS"/>
</dbReference>
<evidence type="ECO:0000256" key="1">
    <source>
        <dbReference type="SAM" id="MobiDB-lite"/>
    </source>
</evidence>
<dbReference type="EMBL" id="BLXT01003952">
    <property type="protein sequence ID" value="GFO08199.1"/>
    <property type="molecule type" value="Genomic_DNA"/>
</dbReference>
<dbReference type="PANTHER" id="PTHR11360:SF311">
    <property type="entry name" value="MAJOR FACILITATOR SUPERFAMILY (MFS) PROFILE DOMAIN-CONTAINING PROTEIN"/>
    <property type="match status" value="1"/>
</dbReference>
<name>A0AAV4APG4_9GAST</name>
<feature type="transmembrane region" description="Helical" evidence="2">
    <location>
        <begin position="38"/>
        <end position="56"/>
    </location>
</feature>
<dbReference type="Pfam" id="PF07690">
    <property type="entry name" value="MFS_1"/>
    <property type="match status" value="1"/>
</dbReference>
<keyword evidence="4" id="KW-1185">Reference proteome</keyword>
<protein>
    <submittedName>
        <fullName evidence="3">Transmembrane protein 163</fullName>
    </submittedName>
</protein>
<sequence length="627" mass="68314">MNEKQKFAHFTTSEMTTVEDSGECSHEDDREGIPTDQGWSWVICFSVFAIVLLQFGHDQVIFVLFVDIVEEFQQPASVMTSMFTIFSVTSALSSVVTSNLLMPRFSTRQITCAIGVFGSTLTLALSRSPNVVWVMVLFGMRGLCFGGLLVCPTSLLGYYFVKRRAFATAVSNTGLCAAFIIFPGLTQLLREEYGLRGTLLIVAAIELHIVALGLLLRPVESYRKLYRIQVRRRLLEARDVQELAPLTYVAGDAAGDATGECPAEKDQSNVPEASMNTKPVLSDLDAHNGIADSCGTEKPASYHIHLIRKETSSEHHSAERDTPITPTFEPKVMPVSSCCGDCPDVEDIEDKILMGLKSCCMYRRQPHRKRSCGAPACDCLVAESQELQQVDALDQREGFDSSSCSRSSSISSNIESENSCFDLSLLKIWPFRLVLLANGLATFTSYLNIYMPTVAVGAGLTRGQAASLPPVVGALDLVSRVIIGYLADTNIIAKTKMVAACLACISVACHLSRFYSTYTHFLLYAACVGLTAGCRHNLLNVILIDHVGVDRLAKGLGLCSLFNTSLLAANHLTIGALVSATGSFVVPLHLVGSVVIIASLLYLCEPLFVRLERSRIAKLKEDQNVSC</sequence>
<feature type="transmembrane region" description="Helical" evidence="2">
    <location>
        <begin position="556"/>
        <end position="578"/>
    </location>
</feature>
<keyword evidence="2" id="KW-1133">Transmembrane helix</keyword>
<dbReference type="Gene3D" id="1.20.1250.20">
    <property type="entry name" value="MFS general substrate transporter like domains"/>
    <property type="match status" value="2"/>
</dbReference>
<feature type="transmembrane region" description="Helical" evidence="2">
    <location>
        <begin position="165"/>
        <end position="185"/>
    </location>
</feature>
<feature type="transmembrane region" description="Helical" evidence="2">
    <location>
        <begin position="521"/>
        <end position="544"/>
    </location>
</feature>